<dbReference type="SUPFAM" id="SSF53098">
    <property type="entry name" value="Ribonuclease H-like"/>
    <property type="match status" value="1"/>
</dbReference>
<dbReference type="EMBL" id="JAOYFB010000038">
    <property type="protein sequence ID" value="KAK4027211.1"/>
    <property type="molecule type" value="Genomic_DNA"/>
</dbReference>
<proteinExistence type="predicted"/>
<dbReference type="Proteomes" id="UP001234178">
    <property type="component" value="Unassembled WGS sequence"/>
</dbReference>
<name>A0ABR0AQ16_9CRUS</name>
<evidence type="ECO:0008006" key="3">
    <source>
        <dbReference type="Google" id="ProtNLM"/>
    </source>
</evidence>
<comment type="caution">
    <text evidence="1">The sequence shown here is derived from an EMBL/GenBank/DDBJ whole genome shotgun (WGS) entry which is preliminary data.</text>
</comment>
<keyword evidence="2" id="KW-1185">Reference proteome</keyword>
<evidence type="ECO:0000313" key="2">
    <source>
        <dbReference type="Proteomes" id="UP001234178"/>
    </source>
</evidence>
<dbReference type="InterPro" id="IPR012337">
    <property type="entry name" value="RNaseH-like_sf"/>
</dbReference>
<protein>
    <recommendedName>
        <fullName evidence="3">HAT C-terminal dimerisation domain-containing protein</fullName>
    </recommendedName>
</protein>
<sequence>MLSAKFHLYSLTTTGAETCSDDSDIDSQRKKHKKDFFKCLRQTEQFYDDEIQEFLGDIYNTALPSSASVERLFSVGGSIFRSTRSRLNDKNFEILLFLKMNGWN</sequence>
<organism evidence="1 2">
    <name type="scientific">Daphnia magna</name>
    <dbReference type="NCBI Taxonomy" id="35525"/>
    <lineage>
        <taxon>Eukaryota</taxon>
        <taxon>Metazoa</taxon>
        <taxon>Ecdysozoa</taxon>
        <taxon>Arthropoda</taxon>
        <taxon>Crustacea</taxon>
        <taxon>Branchiopoda</taxon>
        <taxon>Diplostraca</taxon>
        <taxon>Cladocera</taxon>
        <taxon>Anomopoda</taxon>
        <taxon>Daphniidae</taxon>
        <taxon>Daphnia</taxon>
    </lineage>
</organism>
<evidence type="ECO:0000313" key="1">
    <source>
        <dbReference type="EMBL" id="KAK4027211.1"/>
    </source>
</evidence>
<accession>A0ABR0AQ16</accession>
<gene>
    <name evidence="1" type="ORF">OUZ56_016223</name>
</gene>
<reference evidence="1 2" key="1">
    <citation type="journal article" date="2023" name="Nucleic Acids Res.">
        <title>The hologenome of Daphnia magna reveals possible DNA methylation and microbiome-mediated evolution of the host genome.</title>
        <authorList>
            <person name="Chaturvedi A."/>
            <person name="Li X."/>
            <person name="Dhandapani V."/>
            <person name="Marshall H."/>
            <person name="Kissane S."/>
            <person name="Cuenca-Cambronero M."/>
            <person name="Asole G."/>
            <person name="Calvet F."/>
            <person name="Ruiz-Romero M."/>
            <person name="Marangio P."/>
            <person name="Guigo R."/>
            <person name="Rago D."/>
            <person name="Mirbahai L."/>
            <person name="Eastwood N."/>
            <person name="Colbourne J.K."/>
            <person name="Zhou J."/>
            <person name="Mallon E."/>
            <person name="Orsini L."/>
        </authorList>
    </citation>
    <scope>NUCLEOTIDE SEQUENCE [LARGE SCALE GENOMIC DNA]</scope>
    <source>
        <strain evidence="1">LRV0_1</strain>
    </source>
</reference>